<dbReference type="InterPro" id="IPR005321">
    <property type="entry name" value="Peptidase_S58_DmpA"/>
</dbReference>
<evidence type="ECO:0000313" key="4">
    <source>
        <dbReference type="Proteomes" id="UP001304683"/>
    </source>
</evidence>
<feature type="region of interest" description="Disordered" evidence="2">
    <location>
        <begin position="209"/>
        <end position="276"/>
    </location>
</feature>
<dbReference type="SUPFAM" id="SSF56266">
    <property type="entry name" value="DmpA/ArgJ-like"/>
    <property type="match status" value="1"/>
</dbReference>
<dbReference type="PANTHER" id="PTHR36512:SF3">
    <property type="entry name" value="BLR5678 PROTEIN"/>
    <property type="match status" value="1"/>
</dbReference>
<comment type="similarity">
    <text evidence="1">Belongs to the peptidase S58 family.</text>
</comment>
<protein>
    <submittedName>
        <fullName evidence="3">P1 family peptidase</fullName>
    </submittedName>
</protein>
<feature type="compositionally biased region" description="Gly residues" evidence="2">
    <location>
        <begin position="255"/>
        <end position="273"/>
    </location>
</feature>
<dbReference type="CDD" id="cd02252">
    <property type="entry name" value="nylC_like"/>
    <property type="match status" value="1"/>
</dbReference>
<dbReference type="InterPro" id="IPR016117">
    <property type="entry name" value="ArgJ-like_dom_sf"/>
</dbReference>
<dbReference type="RefSeq" id="WP_243123717.1">
    <property type="nucleotide sequence ID" value="NZ_CP132508.1"/>
</dbReference>
<gene>
    <name evidence="3" type="ORF">Q5761_00515</name>
</gene>
<name>A0ABZ0QNV5_9FIRM</name>
<keyword evidence="4" id="KW-1185">Reference proteome</keyword>
<dbReference type="Proteomes" id="UP001304683">
    <property type="component" value="Chromosome"/>
</dbReference>
<evidence type="ECO:0000256" key="1">
    <source>
        <dbReference type="ARBA" id="ARBA00007068"/>
    </source>
</evidence>
<dbReference type="PANTHER" id="PTHR36512">
    <property type="entry name" value="D-AMINOPEPTIDASE"/>
    <property type="match status" value="1"/>
</dbReference>
<dbReference type="EMBL" id="CP132508">
    <property type="protein sequence ID" value="WPD19197.1"/>
    <property type="molecule type" value="Genomic_DNA"/>
</dbReference>
<proteinExistence type="inferred from homology"/>
<evidence type="ECO:0000313" key="3">
    <source>
        <dbReference type="EMBL" id="WPD19197.1"/>
    </source>
</evidence>
<organism evidence="3 4">
    <name type="scientific">Thermaerobacter composti</name>
    <dbReference type="NCBI Taxonomy" id="554949"/>
    <lineage>
        <taxon>Bacteria</taxon>
        <taxon>Bacillati</taxon>
        <taxon>Bacillota</taxon>
        <taxon>Clostridia</taxon>
        <taxon>Eubacteriales</taxon>
        <taxon>Clostridiales Family XVII. Incertae Sedis</taxon>
        <taxon>Thermaerobacter</taxon>
    </lineage>
</organism>
<reference evidence="3 4" key="1">
    <citation type="submission" date="2023-08" db="EMBL/GenBank/DDBJ databases">
        <title>Genome sequence of Thermaerobacter compostii strain Ins1, a spore-forming filamentous bacterium isolated from a deep geothermal reservoir.</title>
        <authorList>
            <person name="Bregnard D."/>
            <person name="Gonzalez D."/>
            <person name="Junier P."/>
        </authorList>
    </citation>
    <scope>NUCLEOTIDE SEQUENCE [LARGE SCALE GENOMIC DNA]</scope>
    <source>
        <strain evidence="3 4">Ins1</strain>
    </source>
</reference>
<dbReference type="Pfam" id="PF03576">
    <property type="entry name" value="Peptidase_S58"/>
    <property type="match status" value="1"/>
</dbReference>
<evidence type="ECO:0000256" key="2">
    <source>
        <dbReference type="SAM" id="MobiDB-lite"/>
    </source>
</evidence>
<dbReference type="Gene3D" id="3.60.70.12">
    <property type="entry name" value="L-amino peptidase D-ALA esterase/amidase"/>
    <property type="match status" value="1"/>
</dbReference>
<accession>A0ABZ0QNV5</accession>
<sequence length="380" mass="37376">MSTETAAGRGDGGGTAGSLTQVEGILVGHATDRQGLTGCTVVLCPEGATCAVDVRGGAPGTRETDLLGPGRLVQQVHAVCLAGGSAFGLAAAQGVMTWLEERGYGFDTGVARVPIVPAAILFDLAVGDPRARPDAAMGYAACEAASREPVVEGSVGAGTGAVVGAVMGPAGLRKGGVGSAGRFLPNGWTVAALVVLNCYGGVRDPETGRWLVGPPPEPTAPGWPGAEPGRRPRRTGTKADGRPSADPAGADAGEGRGPGRGPGGHGVGGGSPGVGRHTTLAVVATDAALPRDDLHRIAQVAQSGLARVVDPVHTWVDGDTVFALATGRRGGVPTLDDRMALAAAAAQVTAAAALRAVLRAEPLGGIAAVAAGRGPGMGPA</sequence>